<feature type="compositionally biased region" description="Polar residues" evidence="1">
    <location>
        <begin position="363"/>
        <end position="384"/>
    </location>
</feature>
<protein>
    <submittedName>
        <fullName evidence="2">Uncharacterized protein</fullName>
    </submittedName>
</protein>
<feature type="compositionally biased region" description="Polar residues" evidence="1">
    <location>
        <begin position="7"/>
        <end position="20"/>
    </location>
</feature>
<gene>
    <name evidence="2" type="ORF">TRAPUB_4368</name>
</gene>
<feature type="region of interest" description="Disordered" evidence="1">
    <location>
        <begin position="1"/>
        <end position="20"/>
    </location>
</feature>
<feature type="region of interest" description="Disordered" evidence="1">
    <location>
        <begin position="256"/>
        <end position="315"/>
    </location>
</feature>
<dbReference type="Proteomes" id="UP000184267">
    <property type="component" value="Unassembled WGS sequence"/>
</dbReference>
<dbReference type="EMBL" id="MNAD01001512">
    <property type="protein sequence ID" value="OJT04873.1"/>
    <property type="molecule type" value="Genomic_DNA"/>
</dbReference>
<evidence type="ECO:0000313" key="2">
    <source>
        <dbReference type="EMBL" id="OJT04873.1"/>
    </source>
</evidence>
<proteinExistence type="predicted"/>
<reference evidence="2 3" key="1">
    <citation type="submission" date="2016-10" db="EMBL/GenBank/DDBJ databases">
        <title>Genome sequence of the basidiomycete white-rot fungus Trametes pubescens.</title>
        <authorList>
            <person name="Makela M.R."/>
            <person name="Granchi Z."/>
            <person name="Peng M."/>
            <person name="De Vries R.P."/>
            <person name="Grigoriev I."/>
            <person name="Riley R."/>
            <person name="Hilden K."/>
        </authorList>
    </citation>
    <scope>NUCLEOTIDE SEQUENCE [LARGE SCALE GENOMIC DNA]</scope>
    <source>
        <strain evidence="2 3">FBCC735</strain>
    </source>
</reference>
<organism evidence="2 3">
    <name type="scientific">Trametes pubescens</name>
    <name type="common">White-rot fungus</name>
    <dbReference type="NCBI Taxonomy" id="154538"/>
    <lineage>
        <taxon>Eukaryota</taxon>
        <taxon>Fungi</taxon>
        <taxon>Dikarya</taxon>
        <taxon>Basidiomycota</taxon>
        <taxon>Agaricomycotina</taxon>
        <taxon>Agaricomycetes</taxon>
        <taxon>Polyporales</taxon>
        <taxon>Polyporaceae</taxon>
        <taxon>Trametes</taxon>
    </lineage>
</organism>
<evidence type="ECO:0000313" key="3">
    <source>
        <dbReference type="Proteomes" id="UP000184267"/>
    </source>
</evidence>
<comment type="caution">
    <text evidence="2">The sequence shown here is derived from an EMBL/GenBank/DDBJ whole genome shotgun (WGS) entry which is preliminary data.</text>
</comment>
<feature type="compositionally biased region" description="Low complexity" evidence="1">
    <location>
        <begin position="285"/>
        <end position="299"/>
    </location>
</feature>
<sequence length="478" mass="51347">MARFMGTSATTPVLLPSQSPVHEPAGIARWSMNNNSDSMHTPSSGIRHVPETVYHQKDFPKIRWWYKNDWMKHSKQTVHNFTKSCARGGTRAADGVNVRYQFIEEPADGTVVSGYRASEIRARFGEFAIYLYVLKRAPDTWARGLTAQDRVDYDAWMRKTCPELQYCNNNWKAKHIAVTEYPQWKPAYDKRVHAREEKAKCAALEAASGDIKGKFVSDFLDVVPEEDDDSQAAQDERNAPNVAVFLNKAPFSIETESHADEEPGTPTPSSKRTCDSLDPHTDDIQPSSAKQSKQSPSPALASGHADVPPPEFTSTTLPASAVALQSGHAPNAGDNNFAGSAQTSSAISPTTVHVAAVSPASTQPSAHVVAGNSSPAPSTATPVTGTPPMGSQPRVDAPAAITPAPSPPPSTPVPRPIDPSVAIAPAVHLHSTAAVSGRNNASEPDVPDLFDGLQWEKALPVPQTAGKPVKGRLGERRV</sequence>
<feature type="region of interest" description="Disordered" evidence="1">
    <location>
        <begin position="363"/>
        <end position="419"/>
    </location>
</feature>
<keyword evidence="3" id="KW-1185">Reference proteome</keyword>
<feature type="compositionally biased region" description="Basic and acidic residues" evidence="1">
    <location>
        <begin position="272"/>
        <end position="283"/>
    </location>
</feature>
<feature type="compositionally biased region" description="Pro residues" evidence="1">
    <location>
        <begin position="404"/>
        <end position="417"/>
    </location>
</feature>
<dbReference type="OrthoDB" id="2758482at2759"/>
<dbReference type="AlphaFoldDB" id="A0A1M2VBG8"/>
<accession>A0A1M2VBG8</accession>
<dbReference type="STRING" id="154538.A0A1M2VBG8"/>
<dbReference type="OMA" id="PYHYLAL"/>
<feature type="region of interest" description="Disordered" evidence="1">
    <location>
        <begin position="459"/>
        <end position="478"/>
    </location>
</feature>
<name>A0A1M2VBG8_TRAPU</name>
<evidence type="ECO:0000256" key="1">
    <source>
        <dbReference type="SAM" id="MobiDB-lite"/>
    </source>
</evidence>